<reference evidence="1" key="1">
    <citation type="submission" date="2019-08" db="EMBL/GenBank/DDBJ databases">
        <authorList>
            <person name="Kucharzyk K."/>
            <person name="Murdoch R.W."/>
            <person name="Higgins S."/>
            <person name="Loffler F."/>
        </authorList>
    </citation>
    <scope>NUCLEOTIDE SEQUENCE</scope>
</reference>
<dbReference type="AlphaFoldDB" id="A0A645BVN0"/>
<dbReference type="EMBL" id="VSSQ01022377">
    <property type="protein sequence ID" value="MPM68651.1"/>
    <property type="molecule type" value="Genomic_DNA"/>
</dbReference>
<proteinExistence type="predicted"/>
<dbReference type="InterPro" id="IPR023614">
    <property type="entry name" value="Porin_dom_sf"/>
</dbReference>
<dbReference type="SUPFAM" id="SSF56935">
    <property type="entry name" value="Porins"/>
    <property type="match status" value="1"/>
</dbReference>
<evidence type="ECO:0008006" key="2">
    <source>
        <dbReference type="Google" id="ProtNLM"/>
    </source>
</evidence>
<name>A0A645BVN0_9ZZZZ</name>
<accession>A0A645BVN0</accession>
<dbReference type="Gene3D" id="2.40.160.10">
    <property type="entry name" value="Porin"/>
    <property type="match status" value="1"/>
</dbReference>
<evidence type="ECO:0000313" key="1">
    <source>
        <dbReference type="EMBL" id="MPM68651.1"/>
    </source>
</evidence>
<comment type="caution">
    <text evidence="1">The sequence shown here is derived from an EMBL/GenBank/DDBJ whole genome shotgun (WGS) entry which is preliminary data.</text>
</comment>
<sequence>MQKKMLAAAIAAMITLSTGSVFANPVELDGSVSYQFRKDTTDSQGDATGGKFTAVINGKTNLDRNLDLYARLGAQTTSEEAIRDFTKNADSDAAIDQFGFLYNNKGFNYKLGRQDATIGSTALLYNNNYKVGHNAFVDGLSVSGTSGVTALNAIIAEEDNNGDDNQIASLNASFSPSANLILGATVAKYDYNNSAVKDTNHFAVNAAYDFGKALAFAEYAKSDVDNDNKAFDIGVKYNLDGKNTAGIAYARVEKNGDMNGMTDFDNNQKAVYYTFSHKVNDKSSIDLFYKAGKIIEDAGLAQAGDKNDSFRATMNYNF</sequence>
<protein>
    <recommendedName>
        <fullName evidence="2">Porin domain-containing protein</fullName>
    </recommendedName>
</protein>
<gene>
    <name evidence="1" type="ORF">SDC9_115585</name>
</gene>
<organism evidence="1">
    <name type="scientific">bioreactor metagenome</name>
    <dbReference type="NCBI Taxonomy" id="1076179"/>
    <lineage>
        <taxon>unclassified sequences</taxon>
        <taxon>metagenomes</taxon>
        <taxon>ecological metagenomes</taxon>
    </lineage>
</organism>